<proteinExistence type="inferred from homology"/>
<protein>
    <submittedName>
        <fullName evidence="11">Glycosyl hydrolase family 28 protein</fullName>
    </submittedName>
</protein>
<keyword evidence="3 9" id="KW-0378">Hydrolase</keyword>
<dbReference type="InterPro" id="IPR022038">
    <property type="entry name" value="Ig-like_bact"/>
</dbReference>
<evidence type="ECO:0000256" key="8">
    <source>
        <dbReference type="ARBA" id="ARBA00037278"/>
    </source>
</evidence>
<dbReference type="InterPro" id="IPR012334">
    <property type="entry name" value="Pectin_lyas_fold"/>
</dbReference>
<evidence type="ECO:0000313" key="11">
    <source>
        <dbReference type="EMBL" id="MDI6452552.1"/>
    </source>
</evidence>
<dbReference type="InterPro" id="IPR000743">
    <property type="entry name" value="Glyco_hydro_28"/>
</dbReference>
<evidence type="ECO:0000256" key="6">
    <source>
        <dbReference type="ARBA" id="ARBA00023295"/>
    </source>
</evidence>
<evidence type="ECO:0000256" key="5">
    <source>
        <dbReference type="ARBA" id="ARBA00023277"/>
    </source>
</evidence>
<keyword evidence="12" id="KW-1185">Reference proteome</keyword>
<comment type="similarity">
    <text evidence="1 9">Belongs to the glycosyl hydrolase 28 family.</text>
</comment>
<dbReference type="GO" id="GO:0000272">
    <property type="term" value="P:polysaccharide catabolic process"/>
    <property type="evidence" value="ECO:0007669"/>
    <property type="project" value="UniProtKB-KW"/>
</dbReference>
<dbReference type="Pfam" id="PF22633">
    <property type="entry name" value="F5_F8_type_C_2"/>
    <property type="match status" value="1"/>
</dbReference>
<dbReference type="GO" id="GO:0004650">
    <property type="term" value="F:polygalacturonase activity"/>
    <property type="evidence" value="ECO:0007669"/>
    <property type="project" value="InterPro"/>
</dbReference>
<dbReference type="PROSITE" id="PS51257">
    <property type="entry name" value="PROKAR_LIPOPROTEIN"/>
    <property type="match status" value="1"/>
</dbReference>
<gene>
    <name evidence="11" type="ORF">QJ521_03145</name>
</gene>
<feature type="domain" description="Ig-like" evidence="10">
    <location>
        <begin position="38"/>
        <end position="98"/>
    </location>
</feature>
<dbReference type="InterPro" id="IPR008979">
    <property type="entry name" value="Galactose-bd-like_sf"/>
</dbReference>
<evidence type="ECO:0000256" key="7">
    <source>
        <dbReference type="ARBA" id="ARBA00023326"/>
    </source>
</evidence>
<dbReference type="Pfam" id="PF07523">
    <property type="entry name" value="Big_3"/>
    <property type="match status" value="1"/>
</dbReference>
<dbReference type="Pfam" id="PF00295">
    <property type="entry name" value="Glyco_hydro_28"/>
    <property type="match status" value="1"/>
</dbReference>
<reference evidence="11" key="1">
    <citation type="submission" date="2023-05" db="EMBL/GenBank/DDBJ databases">
        <title>Mariniplasma microaerophilum sp. nov., a novel anaerobic mollicute isolated from terrestrial mud volcano, Taman Peninsula, Russia.</title>
        <authorList>
            <person name="Khomyakova M.A."/>
            <person name="Merkel A.Y."/>
            <person name="Slobodkin A.I."/>
        </authorList>
    </citation>
    <scope>NUCLEOTIDE SEQUENCE</scope>
    <source>
        <strain evidence="11">M4Ah</strain>
    </source>
</reference>
<evidence type="ECO:0000256" key="3">
    <source>
        <dbReference type="ARBA" id="ARBA00022801"/>
    </source>
</evidence>
<dbReference type="InterPro" id="IPR011050">
    <property type="entry name" value="Pectin_lyase_fold/virulence"/>
</dbReference>
<comment type="function">
    <text evidence="8">Pectinolytic enzyme involved in the degradation of xylogalacturonan (xga), a galacturonan backbone heavily substituted with xylose, and which is one important component of the hairy regions of pectin. Activity requires a galacturonic acid backbone substituted with xylose.</text>
</comment>
<dbReference type="Gene3D" id="2.60.120.260">
    <property type="entry name" value="Galactose-binding domain-like"/>
    <property type="match status" value="1"/>
</dbReference>
<dbReference type="PANTHER" id="PTHR31736:SF9">
    <property type="entry name" value="ENDO-XYLOGALACTURONAN HYDROLASE A-RELATED"/>
    <property type="match status" value="1"/>
</dbReference>
<sequence>MKYINKIMIATLVILGAFMLMGCKSTTEPELIISGTYKTSYYLNQTFDPEGMVVTYKVGDQEEVVTDYDVTQFNTSTVGQSTVVISYLDATASFSINVLFGVQTSTELIIYDMPDILQSSDRYEILVEESPLFVHETLVNHARSFTWIKPNTYTSVASFDFLGKVNVKINILDDYVVTKASVHPLAYDIEVTITGNTIEFDLEYPANYTIQLNDPVPQTTPNGSVIQEAIHLFANPIEEHPITAEQAALDDDIIYIGPGVWKTDTIPVESGQTVYIAGGALVYGQFNMYELQDVTIRGRGIISGSIYPREEAAQRAIPVELQRSENIYIEGITFLDPAGWVIHAQESKNIVIDNIKIVTARANGDGVSIQSCEDVIVRNSFIRTWDDSLVVKNVNNKSTYNVVFSNNILWTDLAQSMEVGYETHGEKIEHVVFEDITVLHNYHKAVMSIHNADQAAISDIHFKNITIENSYQVGDIWTETYDDFFIDLTIAYNADWSKSQFVRGTIKDVYFENIKVLNDKKIGEDTSNLVIRMNGFDAQKNIQNIYFSDVEFRGAPITSASQINANSFVSNIQVTSSNTPTGAHVYHYYELELGDYYVVDKVVIPARSQDAIEIPEFSISRVDPPYAGQKIEGNFTARATYGVTTQDWGGSQIINYDIPGFEVENVLTDDDSMWIADTWEPSATRADYIALSIMFDQAHQVGSIRLYGDTDSMYFQSQNISVYAATTISQTTGLPVFSKRLNGENYEFSPSKNNYVDIRLAPGDYIAVQLRFHNYEGAIYANSPFLRYIEFYPASLTFGRTPIASPYEDVYNPERLTDGDVMTYFESRKNLWPGWIIVDMGAVRDVRIINLHLPPLSSWPPRTQTIEIKYSTSAETSFDSTNWQNLFEGPRDYLFDSSEGNMISITLPNSVEMRSIIFIVTANTAPGGFGAQFSEISIYE</sequence>
<keyword evidence="2" id="KW-0677">Repeat</keyword>
<dbReference type="SUPFAM" id="SSF51126">
    <property type="entry name" value="Pectin lyase-like"/>
    <property type="match status" value="1"/>
</dbReference>
<evidence type="ECO:0000259" key="10">
    <source>
        <dbReference type="Pfam" id="PF07523"/>
    </source>
</evidence>
<dbReference type="EMBL" id="JASCXW010000006">
    <property type="protein sequence ID" value="MDI6452552.1"/>
    <property type="molecule type" value="Genomic_DNA"/>
</dbReference>
<dbReference type="Proteomes" id="UP001431532">
    <property type="component" value="Unassembled WGS sequence"/>
</dbReference>
<keyword evidence="5" id="KW-0119">Carbohydrate metabolism</keyword>
<evidence type="ECO:0000313" key="12">
    <source>
        <dbReference type="Proteomes" id="UP001431532"/>
    </source>
</evidence>
<dbReference type="RefSeq" id="WP_282838968.1">
    <property type="nucleotide sequence ID" value="NZ_JASCXW010000006.1"/>
</dbReference>
<dbReference type="Gene3D" id="2.60.40.3630">
    <property type="match status" value="1"/>
</dbReference>
<dbReference type="PANTHER" id="PTHR31736">
    <property type="match status" value="1"/>
</dbReference>
<evidence type="ECO:0000256" key="1">
    <source>
        <dbReference type="ARBA" id="ARBA00008834"/>
    </source>
</evidence>
<dbReference type="Gene3D" id="2.160.20.10">
    <property type="entry name" value="Single-stranded right-handed beta-helix, Pectin lyase-like"/>
    <property type="match status" value="1"/>
</dbReference>
<comment type="caution">
    <text evidence="11">The sequence shown here is derived from an EMBL/GenBank/DDBJ whole genome shotgun (WGS) entry which is preliminary data.</text>
</comment>
<keyword evidence="6 9" id="KW-0326">Glycosidase</keyword>
<evidence type="ECO:0000256" key="9">
    <source>
        <dbReference type="RuleBase" id="RU361169"/>
    </source>
</evidence>
<keyword evidence="4" id="KW-0325">Glycoprotein</keyword>
<organism evidence="11 12">
    <name type="scientific">Peloplasma aerotolerans</name>
    <dbReference type="NCBI Taxonomy" id="3044389"/>
    <lineage>
        <taxon>Bacteria</taxon>
        <taxon>Bacillati</taxon>
        <taxon>Mycoplasmatota</taxon>
        <taxon>Mollicutes</taxon>
        <taxon>Acholeplasmatales</taxon>
        <taxon>Acholeplasmataceae</taxon>
        <taxon>Peloplasma</taxon>
    </lineage>
</organism>
<evidence type="ECO:0000256" key="2">
    <source>
        <dbReference type="ARBA" id="ARBA00022737"/>
    </source>
</evidence>
<dbReference type="AlphaFoldDB" id="A0AAW6U3S5"/>
<name>A0AAW6U3S5_9MOLU</name>
<dbReference type="SUPFAM" id="SSF49785">
    <property type="entry name" value="Galactose-binding domain-like"/>
    <property type="match status" value="1"/>
</dbReference>
<keyword evidence="7" id="KW-0624">Polysaccharide degradation</keyword>
<accession>A0AAW6U3S5</accession>
<evidence type="ECO:0000256" key="4">
    <source>
        <dbReference type="ARBA" id="ARBA00023180"/>
    </source>
</evidence>